<dbReference type="Proteomes" id="UP000332933">
    <property type="component" value="Unassembled WGS sequence"/>
</dbReference>
<protein>
    <submittedName>
        <fullName evidence="2">Aste57867_4196 protein</fullName>
    </submittedName>
</protein>
<evidence type="ECO:0000313" key="2">
    <source>
        <dbReference type="EMBL" id="VFT81316.1"/>
    </source>
</evidence>
<dbReference type="OrthoDB" id="78222at2759"/>
<evidence type="ECO:0000313" key="3">
    <source>
        <dbReference type="Proteomes" id="UP000332933"/>
    </source>
</evidence>
<dbReference type="AlphaFoldDB" id="A0A485KDH6"/>
<accession>A0A485KDH6</accession>
<evidence type="ECO:0000313" key="1">
    <source>
        <dbReference type="EMBL" id="KAF0713822.1"/>
    </source>
</evidence>
<dbReference type="EMBL" id="VJMH01000926">
    <property type="protein sequence ID" value="KAF0713822.1"/>
    <property type="molecule type" value="Genomic_DNA"/>
</dbReference>
<reference evidence="2 3" key="1">
    <citation type="submission" date="2019-03" db="EMBL/GenBank/DDBJ databases">
        <authorList>
            <person name="Gaulin E."/>
            <person name="Dumas B."/>
        </authorList>
    </citation>
    <scope>NUCLEOTIDE SEQUENCE [LARGE SCALE GENOMIC DNA]</scope>
    <source>
        <strain evidence="2">CBS 568.67</strain>
    </source>
</reference>
<gene>
    <name evidence="2" type="primary">Aste57867_4196</name>
    <name evidence="1" type="ORF">As57867_004185</name>
    <name evidence="2" type="ORF">ASTE57867_4196</name>
</gene>
<organism evidence="2 3">
    <name type="scientific">Aphanomyces stellatus</name>
    <dbReference type="NCBI Taxonomy" id="120398"/>
    <lineage>
        <taxon>Eukaryota</taxon>
        <taxon>Sar</taxon>
        <taxon>Stramenopiles</taxon>
        <taxon>Oomycota</taxon>
        <taxon>Saprolegniomycetes</taxon>
        <taxon>Saprolegniales</taxon>
        <taxon>Verrucalvaceae</taxon>
        <taxon>Aphanomyces</taxon>
    </lineage>
</organism>
<keyword evidence="3" id="KW-1185">Reference proteome</keyword>
<sequence length="281" mass="31367">MIFLVTFFALVYSACLRGHIEGLNMVEINRVGGIVWVGRPLLFLRSLVAILFLSTTDVQLSISGIFTRMGVPQATGIQRLTTVLAGSETCWLVIVLTDLGLVVTKDHTSDYSLKASILAMVTSIVLSVTTPVEATFSLARTCDAVQVDHQIACHAGVVQIGSNRRFAELVVIVGSSVVLCFAWERWRNPTLTLPRHKLSLLLPASAHYLYHKEPWIQDHTLYLDKASAFLCGLITVSFRQSVYVLDTKTWRTHRFHEDCQRLPSTALYDQHRMAEAVPLLE</sequence>
<proteinExistence type="predicted"/>
<reference evidence="1" key="2">
    <citation type="submission" date="2019-06" db="EMBL/GenBank/DDBJ databases">
        <title>Genomics analysis of Aphanomyces spp. identifies a new class of oomycete effector associated with host adaptation.</title>
        <authorList>
            <person name="Gaulin E."/>
        </authorList>
    </citation>
    <scope>NUCLEOTIDE SEQUENCE</scope>
    <source>
        <strain evidence="1">CBS 578.67</strain>
    </source>
</reference>
<name>A0A485KDH6_9STRA</name>
<dbReference type="EMBL" id="CAADRA010000926">
    <property type="protein sequence ID" value="VFT81316.1"/>
    <property type="molecule type" value="Genomic_DNA"/>
</dbReference>